<gene>
    <name evidence="2" type="ORF">SAMN05216552_101465</name>
</gene>
<dbReference type="OrthoDB" id="8756031at2"/>
<feature type="signal peptide" evidence="1">
    <location>
        <begin position="1"/>
        <end position="20"/>
    </location>
</feature>
<evidence type="ECO:0000313" key="2">
    <source>
        <dbReference type="EMBL" id="SFU91173.1"/>
    </source>
</evidence>
<dbReference type="Proteomes" id="UP000199391">
    <property type="component" value="Unassembled WGS sequence"/>
</dbReference>
<dbReference type="RefSeq" id="WP_143133170.1">
    <property type="nucleotide sequence ID" value="NZ_FPBO01000014.1"/>
</dbReference>
<keyword evidence="3" id="KW-1185">Reference proteome</keyword>
<sequence>MRRLSASVLCWQLLALQASAQEAAGNPVEELPVVTIQAIKDPVTWPYRTLLAGLDAFDTERGLAPSATLRFRIRNPRGLGGLALQLAGEHAAVDIPLDAESQFALGRGMVDDPGEAVLKLNRGRGEFNCDCLPQAVVRTPGLPANAVRIGDLRLECQVTMAIAKKQLGFLKSAGLSALGGMDWCDPRQAVKYAVRAPLPFNSVTFGAGGRRMTQRFDKTASTLKVRLADKTWPDDTLIEFDHVPEPAAASATR</sequence>
<reference evidence="3" key="1">
    <citation type="submission" date="2016-10" db="EMBL/GenBank/DDBJ databases">
        <authorList>
            <person name="Varghese N."/>
            <person name="Submissions S."/>
        </authorList>
    </citation>
    <scope>NUCLEOTIDE SEQUENCE [LARGE SCALE GENOMIC DNA]</scope>
    <source>
        <strain evidence="3">CGMCC 1.11014</strain>
    </source>
</reference>
<dbReference type="STRING" id="1035707.SAMN05216552_101465"/>
<accession>A0A1I7K151</accession>
<keyword evidence="1" id="KW-0732">Signal</keyword>
<evidence type="ECO:0000256" key="1">
    <source>
        <dbReference type="SAM" id="SignalP"/>
    </source>
</evidence>
<evidence type="ECO:0000313" key="3">
    <source>
        <dbReference type="Proteomes" id="UP000199391"/>
    </source>
</evidence>
<dbReference type="AlphaFoldDB" id="A0A1I7K151"/>
<proteinExistence type="predicted"/>
<name>A0A1I7K151_9BURK</name>
<dbReference type="EMBL" id="FPBO01000014">
    <property type="protein sequence ID" value="SFU91173.1"/>
    <property type="molecule type" value="Genomic_DNA"/>
</dbReference>
<protein>
    <submittedName>
        <fullName evidence="2">Uncharacterized protein</fullName>
    </submittedName>
</protein>
<feature type="chain" id="PRO_5011785883" evidence="1">
    <location>
        <begin position="21"/>
        <end position="253"/>
    </location>
</feature>
<organism evidence="2 3">
    <name type="scientific">Pseudoduganella namucuonensis</name>
    <dbReference type="NCBI Taxonomy" id="1035707"/>
    <lineage>
        <taxon>Bacteria</taxon>
        <taxon>Pseudomonadati</taxon>
        <taxon>Pseudomonadota</taxon>
        <taxon>Betaproteobacteria</taxon>
        <taxon>Burkholderiales</taxon>
        <taxon>Oxalobacteraceae</taxon>
        <taxon>Telluria group</taxon>
        <taxon>Pseudoduganella</taxon>
    </lineage>
</organism>